<dbReference type="STRING" id="312017.I7M0R3"/>
<dbReference type="PANTHER" id="PTHR38019:SF1">
    <property type="entry name" value="N-ACETYLTRANSFERASE DOMAIN-CONTAINING PROTEIN"/>
    <property type="match status" value="1"/>
</dbReference>
<evidence type="ECO:0000256" key="1">
    <source>
        <dbReference type="SAM" id="Coils"/>
    </source>
</evidence>
<keyword evidence="1" id="KW-0175">Coiled coil</keyword>
<feature type="region of interest" description="Disordered" evidence="2">
    <location>
        <begin position="1"/>
        <end position="50"/>
    </location>
</feature>
<organism evidence="3 4">
    <name type="scientific">Tetrahymena thermophila (strain SB210)</name>
    <dbReference type="NCBI Taxonomy" id="312017"/>
    <lineage>
        <taxon>Eukaryota</taxon>
        <taxon>Sar</taxon>
        <taxon>Alveolata</taxon>
        <taxon>Ciliophora</taxon>
        <taxon>Intramacronucleata</taxon>
        <taxon>Oligohymenophorea</taxon>
        <taxon>Hymenostomatida</taxon>
        <taxon>Tetrahymenina</taxon>
        <taxon>Tetrahymenidae</taxon>
        <taxon>Tetrahymena</taxon>
    </lineage>
</organism>
<dbReference type="KEGG" id="tet:TTHERM_00140960"/>
<evidence type="ECO:0000256" key="2">
    <source>
        <dbReference type="SAM" id="MobiDB-lite"/>
    </source>
</evidence>
<dbReference type="OrthoDB" id="302904at2759"/>
<dbReference type="AlphaFoldDB" id="I7M0R3"/>
<protein>
    <submittedName>
        <fullName evidence="3">Uncharacterized protein</fullName>
    </submittedName>
</protein>
<dbReference type="PANTHER" id="PTHR38019">
    <property type="entry name" value="KDA ANTIGEN P200, PUTATIVE-RELATED"/>
    <property type="match status" value="1"/>
</dbReference>
<feature type="coiled-coil region" evidence="1">
    <location>
        <begin position="85"/>
        <end position="112"/>
    </location>
</feature>
<feature type="compositionally biased region" description="Polar residues" evidence="2">
    <location>
        <begin position="1"/>
        <end position="43"/>
    </location>
</feature>
<dbReference type="EMBL" id="GG662793">
    <property type="protein sequence ID" value="EAR90788.2"/>
    <property type="molecule type" value="Genomic_DNA"/>
</dbReference>
<dbReference type="GeneID" id="7823349"/>
<dbReference type="InParanoid" id="I7M0R3"/>
<dbReference type="eggNOG" id="ENOG502SUHN">
    <property type="taxonomic scope" value="Eukaryota"/>
</dbReference>
<dbReference type="RefSeq" id="XP_001011033.2">
    <property type="nucleotide sequence ID" value="XM_001011033.2"/>
</dbReference>
<reference evidence="4" key="1">
    <citation type="journal article" date="2006" name="PLoS Biol.">
        <title>Macronuclear genome sequence of the ciliate Tetrahymena thermophila, a model eukaryote.</title>
        <authorList>
            <person name="Eisen J.A."/>
            <person name="Coyne R.S."/>
            <person name="Wu M."/>
            <person name="Wu D."/>
            <person name="Thiagarajan M."/>
            <person name="Wortman J.R."/>
            <person name="Badger J.H."/>
            <person name="Ren Q."/>
            <person name="Amedeo P."/>
            <person name="Jones K.M."/>
            <person name="Tallon L.J."/>
            <person name="Delcher A.L."/>
            <person name="Salzberg S.L."/>
            <person name="Silva J.C."/>
            <person name="Haas B.J."/>
            <person name="Majoros W.H."/>
            <person name="Farzad M."/>
            <person name="Carlton J.M."/>
            <person name="Smith R.K. Jr."/>
            <person name="Garg J."/>
            <person name="Pearlman R.E."/>
            <person name="Karrer K.M."/>
            <person name="Sun L."/>
            <person name="Manning G."/>
            <person name="Elde N.C."/>
            <person name="Turkewitz A.P."/>
            <person name="Asai D.J."/>
            <person name="Wilkes D.E."/>
            <person name="Wang Y."/>
            <person name="Cai H."/>
            <person name="Collins K."/>
            <person name="Stewart B.A."/>
            <person name="Lee S.R."/>
            <person name="Wilamowska K."/>
            <person name="Weinberg Z."/>
            <person name="Ruzzo W.L."/>
            <person name="Wloga D."/>
            <person name="Gaertig J."/>
            <person name="Frankel J."/>
            <person name="Tsao C.-C."/>
            <person name="Gorovsky M.A."/>
            <person name="Keeling P.J."/>
            <person name="Waller R.F."/>
            <person name="Patron N.J."/>
            <person name="Cherry J.M."/>
            <person name="Stover N.A."/>
            <person name="Krieger C.J."/>
            <person name="del Toro C."/>
            <person name="Ryder H.F."/>
            <person name="Williamson S.C."/>
            <person name="Barbeau R.A."/>
            <person name="Hamilton E.P."/>
            <person name="Orias E."/>
        </authorList>
    </citation>
    <scope>NUCLEOTIDE SEQUENCE [LARGE SCALE GENOMIC DNA]</scope>
    <source>
        <strain evidence="4">SB210</strain>
    </source>
</reference>
<keyword evidence="4" id="KW-1185">Reference proteome</keyword>
<evidence type="ECO:0000313" key="4">
    <source>
        <dbReference type="Proteomes" id="UP000009168"/>
    </source>
</evidence>
<evidence type="ECO:0000313" key="3">
    <source>
        <dbReference type="EMBL" id="EAR90788.2"/>
    </source>
</evidence>
<sequence>MSNISANPNNATPTQALTSPQTRGFTKRNTINLPNVKGNSKQLSIRPESPRTKEAMLELGIDISEFTLKNLEDFGRDGCSQDIQKIRYEHYLDRLQQDVKDIQEKRAQIIKLNRIRMMNLPPELINQNDYGNVRRSIIGVPNQQPITDSNQRKSTINLGQQQNVNPFNMSKSMSESRMNPRQMKSLYNRTVGYLKSSHLSPSTLPGEEVIGLEEAEGSVLEYQLMGEIDKYNRLKEQKQKEAKILYEEDIERLKTIERMREKELRLLEQTLKQKKEKELKKQQQKAKAEEKLQKVKEQEQKYNQMKREEREKIKKKLEIIKLRQQRESEERERLKKDQDDKAREKRQKMEQIRIQNKEDLVKQCDQQFELIKQQLTQAQEQQKLMQQSRINKLRDKLESEQYKIQQCVDLRVSNEKMQVSRLVQKLIEKEEHYKSLQESEIKSEMEKKKLLKMKAEMTQNAKQKVKNEQNSKISELKQKFEKIEENLEKKRREEQERIKLKQELRQLKEQDKQENYERQKRRDDYRLQKLMEKEKAHSDKIAYIKEQQEIMKKAKYEIAQQTKQETERIFDCVKKVTDTLFPNIEHNSKTTLYNIPSENKEKGISLLKSIFRNDQLDMSIFEPPQKEEVQSKKQQ</sequence>
<proteinExistence type="predicted"/>
<feature type="coiled-coil region" evidence="1">
    <location>
        <begin position="419"/>
        <end position="517"/>
    </location>
</feature>
<gene>
    <name evidence="3" type="ORF">TTHERM_00140960</name>
</gene>
<dbReference type="Proteomes" id="UP000009168">
    <property type="component" value="Unassembled WGS sequence"/>
</dbReference>
<feature type="coiled-coil region" evidence="1">
    <location>
        <begin position="228"/>
        <end position="381"/>
    </location>
</feature>
<accession>I7M0R3</accession>
<name>I7M0R3_TETTS</name>